<dbReference type="InterPro" id="IPR023561">
    <property type="entry name" value="Carbonic_anhydrase_a-class"/>
</dbReference>
<keyword evidence="5" id="KW-0456">Lyase</keyword>
<evidence type="ECO:0000256" key="6">
    <source>
        <dbReference type="ARBA" id="ARBA00048348"/>
    </source>
</evidence>
<evidence type="ECO:0000256" key="5">
    <source>
        <dbReference type="ARBA" id="ARBA00023239"/>
    </source>
</evidence>
<dbReference type="AlphaFoldDB" id="A0A8X6FNB3"/>
<comment type="similarity">
    <text evidence="1">Belongs to the alpha-carbonic anhydrase family.</text>
</comment>
<evidence type="ECO:0000256" key="4">
    <source>
        <dbReference type="ARBA" id="ARBA00022833"/>
    </source>
</evidence>
<dbReference type="SMART" id="SM01057">
    <property type="entry name" value="Carb_anhydrase"/>
    <property type="match status" value="1"/>
</dbReference>
<dbReference type="EC" id="4.2.1.1" evidence="2"/>
<evidence type="ECO:0000313" key="8">
    <source>
        <dbReference type="EMBL" id="GFQ85042.1"/>
    </source>
</evidence>
<comment type="caution">
    <text evidence="8">The sequence shown here is derived from an EMBL/GenBank/DDBJ whole genome shotgun (WGS) entry which is preliminary data.</text>
</comment>
<dbReference type="EMBL" id="BMAO01022851">
    <property type="protein sequence ID" value="GFQ85042.1"/>
    <property type="molecule type" value="Genomic_DNA"/>
</dbReference>
<comment type="catalytic activity">
    <reaction evidence="6">
        <text>hydrogencarbonate + H(+) = CO2 + H2O</text>
        <dbReference type="Rhea" id="RHEA:10748"/>
        <dbReference type="ChEBI" id="CHEBI:15377"/>
        <dbReference type="ChEBI" id="CHEBI:15378"/>
        <dbReference type="ChEBI" id="CHEBI:16526"/>
        <dbReference type="ChEBI" id="CHEBI:17544"/>
        <dbReference type="EC" id="4.2.1.1"/>
    </reaction>
</comment>
<dbReference type="CDD" id="cd00326">
    <property type="entry name" value="alpha_CA"/>
    <property type="match status" value="1"/>
</dbReference>
<keyword evidence="3" id="KW-0479">Metal-binding</keyword>
<accession>A0A8X6FNB3</accession>
<evidence type="ECO:0000256" key="2">
    <source>
        <dbReference type="ARBA" id="ARBA00012925"/>
    </source>
</evidence>
<evidence type="ECO:0000313" key="9">
    <source>
        <dbReference type="Proteomes" id="UP000887116"/>
    </source>
</evidence>
<evidence type="ECO:0000256" key="1">
    <source>
        <dbReference type="ARBA" id="ARBA00010718"/>
    </source>
</evidence>
<feature type="domain" description="Alpha-carbonic anhydrase" evidence="7">
    <location>
        <begin position="28"/>
        <end position="253"/>
    </location>
</feature>
<dbReference type="Pfam" id="PF00194">
    <property type="entry name" value="Carb_anhydrase"/>
    <property type="match status" value="1"/>
</dbReference>
<sequence>MFCSDRWNKNTVEMIVCAEHSCPAEDDFFWTYNGKANGKQKWTSLYQTCYRGNQSPIAIRTSRIETNVVMKRIKYTNYNFPLTKATIENTGYTVQITPRDKVDRWIQVKGTLYFLELVHFHWGSKKTAGSEHVIDGKRYDMEAQFLHRDDRGEIAIVSVLFERTQSVYNEGFHALYEILSQIHFRDYKTQLRSDLNLEVLIPHESTSFYHYEGSLTIPGCDAGVQWFILKNINYIQSRHDKYNRSTNFSGYTL</sequence>
<organism evidence="8 9">
    <name type="scientific">Trichonephila clavata</name>
    <name type="common">Joro spider</name>
    <name type="synonym">Nephila clavata</name>
    <dbReference type="NCBI Taxonomy" id="2740835"/>
    <lineage>
        <taxon>Eukaryota</taxon>
        <taxon>Metazoa</taxon>
        <taxon>Ecdysozoa</taxon>
        <taxon>Arthropoda</taxon>
        <taxon>Chelicerata</taxon>
        <taxon>Arachnida</taxon>
        <taxon>Araneae</taxon>
        <taxon>Araneomorphae</taxon>
        <taxon>Entelegynae</taxon>
        <taxon>Araneoidea</taxon>
        <taxon>Nephilidae</taxon>
        <taxon>Trichonephila</taxon>
    </lineage>
</organism>
<dbReference type="Proteomes" id="UP000887116">
    <property type="component" value="Unassembled WGS sequence"/>
</dbReference>
<keyword evidence="9" id="KW-1185">Reference proteome</keyword>
<dbReference type="InterPro" id="IPR036398">
    <property type="entry name" value="CA_dom_sf"/>
</dbReference>
<proteinExistence type="inferred from homology"/>
<evidence type="ECO:0000256" key="3">
    <source>
        <dbReference type="ARBA" id="ARBA00022723"/>
    </source>
</evidence>
<dbReference type="GO" id="GO:0008270">
    <property type="term" value="F:zinc ion binding"/>
    <property type="evidence" value="ECO:0007669"/>
    <property type="project" value="InterPro"/>
</dbReference>
<protein>
    <recommendedName>
        <fullName evidence="2">carbonic anhydrase</fullName>
        <ecNumber evidence="2">4.2.1.1</ecNumber>
    </recommendedName>
</protein>
<gene>
    <name evidence="8" type="primary">cah</name>
    <name evidence="8" type="ORF">TNCT_10791</name>
</gene>
<dbReference type="GO" id="GO:0004089">
    <property type="term" value="F:carbonate dehydratase activity"/>
    <property type="evidence" value="ECO:0007669"/>
    <property type="project" value="UniProtKB-EC"/>
</dbReference>
<dbReference type="OrthoDB" id="6434620at2759"/>
<dbReference type="PANTHER" id="PTHR18952">
    <property type="entry name" value="CARBONIC ANHYDRASE"/>
    <property type="match status" value="1"/>
</dbReference>
<reference evidence="8" key="1">
    <citation type="submission" date="2020-07" db="EMBL/GenBank/DDBJ databases">
        <title>Multicomponent nature underlies the extraordinary mechanical properties of spider dragline silk.</title>
        <authorList>
            <person name="Kono N."/>
            <person name="Nakamura H."/>
            <person name="Mori M."/>
            <person name="Yoshida Y."/>
            <person name="Ohtoshi R."/>
            <person name="Malay A.D."/>
            <person name="Moran D.A.P."/>
            <person name="Tomita M."/>
            <person name="Numata K."/>
            <person name="Arakawa K."/>
        </authorList>
    </citation>
    <scope>NUCLEOTIDE SEQUENCE</scope>
</reference>
<dbReference type="PROSITE" id="PS51144">
    <property type="entry name" value="ALPHA_CA_2"/>
    <property type="match status" value="1"/>
</dbReference>
<dbReference type="InterPro" id="IPR001148">
    <property type="entry name" value="CA_dom"/>
</dbReference>
<dbReference type="Gene3D" id="3.10.200.10">
    <property type="entry name" value="Alpha carbonic anhydrase"/>
    <property type="match status" value="1"/>
</dbReference>
<dbReference type="SUPFAM" id="SSF51069">
    <property type="entry name" value="Carbonic anhydrase"/>
    <property type="match status" value="1"/>
</dbReference>
<dbReference type="PANTHER" id="PTHR18952:SF265">
    <property type="entry name" value="CARBONIC ANHYDRASE"/>
    <property type="match status" value="1"/>
</dbReference>
<evidence type="ECO:0000259" key="7">
    <source>
        <dbReference type="PROSITE" id="PS51144"/>
    </source>
</evidence>
<keyword evidence="4" id="KW-0862">Zinc</keyword>
<name>A0A8X6FNB3_TRICU</name>